<dbReference type="AlphaFoldDB" id="A0AA91I6S4"/>
<reference evidence="2 3" key="1">
    <citation type="submission" date="2016-03" db="EMBL/GenBank/DDBJ databases">
        <authorList>
            <person name="Heylen K."/>
            <person name="De Vos P."/>
            <person name="Vekeman B."/>
        </authorList>
    </citation>
    <scope>NUCLEOTIDE SEQUENCE [LARGE SCALE GENOMIC DNA]</scope>
    <source>
        <strain evidence="2 3">R-49807</strain>
    </source>
</reference>
<feature type="repeat" description="TPR" evidence="1">
    <location>
        <begin position="484"/>
        <end position="517"/>
    </location>
</feature>
<gene>
    <name evidence="2" type="ORF">A1356_05400</name>
</gene>
<dbReference type="Pfam" id="PF13432">
    <property type="entry name" value="TPR_16"/>
    <property type="match status" value="3"/>
</dbReference>
<dbReference type="SUPFAM" id="SSF48452">
    <property type="entry name" value="TPR-like"/>
    <property type="match status" value="6"/>
</dbReference>
<dbReference type="GO" id="GO:0016567">
    <property type="term" value="P:protein ubiquitination"/>
    <property type="evidence" value="ECO:0007669"/>
    <property type="project" value="TreeGrafter"/>
</dbReference>
<dbReference type="InterPro" id="IPR014266">
    <property type="entry name" value="PEP-CTERM_TPR_PrsT"/>
</dbReference>
<dbReference type="PANTHER" id="PTHR12558">
    <property type="entry name" value="CELL DIVISION CYCLE 16,23,27"/>
    <property type="match status" value="1"/>
</dbReference>
<dbReference type="GO" id="GO:0051301">
    <property type="term" value="P:cell division"/>
    <property type="evidence" value="ECO:0007669"/>
    <property type="project" value="TreeGrafter"/>
</dbReference>
<dbReference type="Pfam" id="PF13181">
    <property type="entry name" value="TPR_8"/>
    <property type="match status" value="1"/>
</dbReference>
<organism evidence="2 3">
    <name type="scientific">Methylomonas koyamae</name>
    <dbReference type="NCBI Taxonomy" id="702114"/>
    <lineage>
        <taxon>Bacteria</taxon>
        <taxon>Pseudomonadati</taxon>
        <taxon>Pseudomonadota</taxon>
        <taxon>Gammaproteobacteria</taxon>
        <taxon>Methylococcales</taxon>
        <taxon>Methylococcaceae</taxon>
        <taxon>Methylomonas</taxon>
    </lineage>
</organism>
<protein>
    <submittedName>
        <fullName evidence="2">Exosortase</fullName>
    </submittedName>
</protein>
<keyword evidence="1" id="KW-0802">TPR repeat</keyword>
<dbReference type="PANTHER" id="PTHR12558:SF49">
    <property type="entry name" value="TPR DOMAIN CONTAINING PROTEIN"/>
    <property type="match status" value="1"/>
</dbReference>
<name>A0AA91I6S4_9GAMM</name>
<comment type="caution">
    <text evidence="2">The sequence shown here is derived from an EMBL/GenBank/DDBJ whole genome shotgun (WGS) entry which is preliminary data.</text>
</comment>
<dbReference type="Proteomes" id="UP000077734">
    <property type="component" value="Unassembled WGS sequence"/>
</dbReference>
<dbReference type="GO" id="GO:0005737">
    <property type="term" value="C:cytoplasm"/>
    <property type="evidence" value="ECO:0007669"/>
    <property type="project" value="TreeGrafter"/>
</dbReference>
<sequence length="938" mass="104704">MRISKLSSRITFGTWLLVAGIAPINYALADDVLAGQYYERALQAYREHNNEAAIIELKNALQQNERYVAAHVLLGDIYLQQKSLSETEVQLNLAKQLGADPSLIVENLAKLYTYEIRYNDLIKEIDPVKFNNELRPILHVYRGNAYLQLNQISEALNEFDSAAQIDPSHVAAVVGRANALLKRGDRKGADLAADKAMQIQPDDHGAWFAKGSIKHANMELEEALKFYDKAVELNPDHVDTRLARAGLLMDLKQDDKAKQDLEYVRKAYPFEPKAAYLNAVLLDKNKQKEAAAKELVAAADIISSIKPEYLSAHGSTLMLSGLVNYSLQRFDLAAEYLRLYVKQFPEQSGPYTLLATILLKKNEPEQAIELLRPIQIHNPQDSRLAYLLGNAFMQAGKHDMANIMFGKAAALGDGKGSLQAEIGLNRLAMGQEQAATQDLEAAYKQNPDSLQAGIPLVALKMSQGDSESALQIAQTLYKKASKNLTLLNLLGTAQVSHGQYKQARQSFEKAIELDPNFLAAQINLSKLDVGENKFDQARQRLQALNQKDPNNLDILVELAKVEQSAGRLDAASDWLERAKKLDLKSLPVLLASVDLNLKMGKVSEATAAAQAAEALDKNNLHVIDALARSYLASNNREKALGVFVRMADQARFNVKQLYKAARYQIDAGDYYEAIKTLKKAVLVDEGHIPSQIALVEMELNHGKPVFAASRAESLMKRYPKRAFPRQLLGDVALHDQNFSLANSHYQAAFELEPNTTSLMQLYDSLYKTNQPDKAFTLLEQWVKKKHSQDYVPMAAFANELLKSGNFKEAEKYYDLLLKQYPNEPQFLNNLAYTYLNLGNNKALSLAEQAHKLAPGQAATNDTLGWILVNSGQAEQGLHYLRNAHSLQSQDPEIRYHIGVALSKMQRNDEARQELEQALKANTLFNGRDQAKVLLEKLR</sequence>
<dbReference type="Pfam" id="PF14559">
    <property type="entry name" value="TPR_19"/>
    <property type="match status" value="3"/>
</dbReference>
<evidence type="ECO:0000313" key="3">
    <source>
        <dbReference type="Proteomes" id="UP000077734"/>
    </source>
</evidence>
<dbReference type="InterPro" id="IPR011990">
    <property type="entry name" value="TPR-like_helical_dom_sf"/>
</dbReference>
<keyword evidence="3" id="KW-1185">Reference proteome</keyword>
<dbReference type="EMBL" id="LUUL01000052">
    <property type="protein sequence ID" value="OAI28964.1"/>
    <property type="molecule type" value="Genomic_DNA"/>
</dbReference>
<dbReference type="NCBIfam" id="TIGR02917">
    <property type="entry name" value="PEP_TPR_lipo"/>
    <property type="match status" value="1"/>
</dbReference>
<feature type="repeat" description="TPR" evidence="1">
    <location>
        <begin position="204"/>
        <end position="237"/>
    </location>
</feature>
<dbReference type="InterPro" id="IPR019734">
    <property type="entry name" value="TPR_rpt"/>
</dbReference>
<dbReference type="Pfam" id="PF04733">
    <property type="entry name" value="Coatomer_E"/>
    <property type="match status" value="1"/>
</dbReference>
<dbReference type="PROSITE" id="PS50005">
    <property type="entry name" value="TPR"/>
    <property type="match status" value="3"/>
</dbReference>
<dbReference type="RefSeq" id="WP_064025122.1">
    <property type="nucleotide sequence ID" value="NZ_LUUL01000052.1"/>
</dbReference>
<dbReference type="SMART" id="SM00028">
    <property type="entry name" value="TPR"/>
    <property type="match status" value="18"/>
</dbReference>
<feature type="repeat" description="TPR" evidence="1">
    <location>
        <begin position="136"/>
        <end position="169"/>
    </location>
</feature>
<accession>A0AA91I6S4</accession>
<proteinExistence type="predicted"/>
<dbReference type="Gene3D" id="1.25.40.10">
    <property type="entry name" value="Tetratricopeptide repeat domain"/>
    <property type="match status" value="5"/>
</dbReference>
<dbReference type="PROSITE" id="PS50293">
    <property type="entry name" value="TPR_REGION"/>
    <property type="match status" value="1"/>
</dbReference>
<evidence type="ECO:0000256" key="1">
    <source>
        <dbReference type="PROSITE-ProRule" id="PRU00339"/>
    </source>
</evidence>
<evidence type="ECO:0000313" key="2">
    <source>
        <dbReference type="EMBL" id="OAI28964.1"/>
    </source>
</evidence>
<dbReference type="GO" id="GO:0031145">
    <property type="term" value="P:anaphase-promoting complex-dependent catabolic process"/>
    <property type="evidence" value="ECO:0007669"/>
    <property type="project" value="TreeGrafter"/>
</dbReference>